<keyword evidence="3" id="KW-1185">Reference proteome</keyword>
<proteinExistence type="predicted"/>
<name>A0A151WZV4_9HYME</name>
<protein>
    <submittedName>
        <fullName evidence="2">Uncharacterized protein</fullName>
    </submittedName>
</protein>
<sequence length="101" mass="11086">MCATARCASHHSGFGAKRHRVSETRDDVVPRRSTGIGRNAGRTSTRKSGTRSVSARSLPAASNIDDTRLDYTLPDVAATRSQISRFAHRFSRYYSIVDTTA</sequence>
<feature type="region of interest" description="Disordered" evidence="1">
    <location>
        <begin position="1"/>
        <end position="57"/>
    </location>
</feature>
<dbReference type="AlphaFoldDB" id="A0A151WZV4"/>
<evidence type="ECO:0000313" key="3">
    <source>
        <dbReference type="Proteomes" id="UP000075809"/>
    </source>
</evidence>
<feature type="compositionally biased region" description="Basic and acidic residues" evidence="1">
    <location>
        <begin position="21"/>
        <end position="30"/>
    </location>
</feature>
<reference evidence="2 3" key="1">
    <citation type="submission" date="2015-09" db="EMBL/GenBank/DDBJ databases">
        <title>Trachymyrmex zeteki WGS genome.</title>
        <authorList>
            <person name="Nygaard S."/>
            <person name="Hu H."/>
            <person name="Boomsma J."/>
            <person name="Zhang G."/>
        </authorList>
    </citation>
    <scope>NUCLEOTIDE SEQUENCE [LARGE SCALE GENOMIC DNA]</scope>
    <source>
        <strain evidence="2">Tzet28-1</strain>
        <tissue evidence="2">Whole body</tissue>
    </source>
</reference>
<accession>A0A151WZV4</accession>
<evidence type="ECO:0000313" key="2">
    <source>
        <dbReference type="EMBL" id="KYQ53440.1"/>
    </source>
</evidence>
<organism evidence="2 3">
    <name type="scientific">Mycetomoellerius zeteki</name>
    <dbReference type="NCBI Taxonomy" id="64791"/>
    <lineage>
        <taxon>Eukaryota</taxon>
        <taxon>Metazoa</taxon>
        <taxon>Ecdysozoa</taxon>
        <taxon>Arthropoda</taxon>
        <taxon>Hexapoda</taxon>
        <taxon>Insecta</taxon>
        <taxon>Pterygota</taxon>
        <taxon>Neoptera</taxon>
        <taxon>Endopterygota</taxon>
        <taxon>Hymenoptera</taxon>
        <taxon>Apocrita</taxon>
        <taxon>Aculeata</taxon>
        <taxon>Formicoidea</taxon>
        <taxon>Formicidae</taxon>
        <taxon>Myrmicinae</taxon>
        <taxon>Mycetomoellerius</taxon>
    </lineage>
</organism>
<dbReference type="EMBL" id="KQ982628">
    <property type="protein sequence ID" value="KYQ53440.1"/>
    <property type="molecule type" value="Genomic_DNA"/>
</dbReference>
<gene>
    <name evidence="2" type="ORF">ALC60_07428</name>
</gene>
<dbReference type="Proteomes" id="UP000075809">
    <property type="component" value="Unassembled WGS sequence"/>
</dbReference>
<evidence type="ECO:0000256" key="1">
    <source>
        <dbReference type="SAM" id="MobiDB-lite"/>
    </source>
</evidence>